<proteinExistence type="predicted"/>
<reference evidence="2" key="1">
    <citation type="submission" date="2017-07" db="EMBL/GenBank/DDBJ databases">
        <title>Taro Niue Genome Assembly and Annotation.</title>
        <authorList>
            <person name="Atibalentja N."/>
            <person name="Keating K."/>
            <person name="Fields C.J."/>
        </authorList>
    </citation>
    <scope>NUCLEOTIDE SEQUENCE</scope>
    <source>
        <strain evidence="2">Niue_2</strain>
        <tissue evidence="2">Leaf</tissue>
    </source>
</reference>
<keyword evidence="3" id="KW-1185">Reference proteome</keyword>
<evidence type="ECO:0008006" key="4">
    <source>
        <dbReference type="Google" id="ProtNLM"/>
    </source>
</evidence>
<dbReference type="GO" id="GO:0030276">
    <property type="term" value="F:clathrin binding"/>
    <property type="evidence" value="ECO:0007669"/>
    <property type="project" value="TreeGrafter"/>
</dbReference>
<feature type="region of interest" description="Disordered" evidence="1">
    <location>
        <begin position="65"/>
        <end position="84"/>
    </location>
</feature>
<protein>
    <recommendedName>
        <fullName evidence="4">J domain-containing protein required for chloroplast accumulation response 1</fullName>
    </recommendedName>
</protein>
<dbReference type="PANTHER" id="PTHR23172:SF64">
    <property type="entry name" value="J DOMAIN-CONTAINING PROTEIN REQUIRED FOR CHLOROPLAST ACCUMULATION RESPONSE 1"/>
    <property type="match status" value="1"/>
</dbReference>
<evidence type="ECO:0000313" key="2">
    <source>
        <dbReference type="EMBL" id="MQL82759.1"/>
    </source>
</evidence>
<name>A0A843USJ9_COLES</name>
<dbReference type="GO" id="GO:0072583">
    <property type="term" value="P:clathrin-dependent endocytosis"/>
    <property type="evidence" value="ECO:0007669"/>
    <property type="project" value="TreeGrafter"/>
</dbReference>
<dbReference type="InterPro" id="IPR036869">
    <property type="entry name" value="J_dom_sf"/>
</dbReference>
<evidence type="ECO:0000313" key="3">
    <source>
        <dbReference type="Proteomes" id="UP000652761"/>
    </source>
</evidence>
<dbReference type="FunFam" id="1.10.287.110:FF:000043">
    <property type="entry name" value="J-domain protein required for chloroplast accumulation response 1"/>
    <property type="match status" value="1"/>
</dbReference>
<dbReference type="SUPFAM" id="SSF46565">
    <property type="entry name" value="Chaperone J-domain"/>
    <property type="match status" value="1"/>
</dbReference>
<dbReference type="Proteomes" id="UP000652761">
    <property type="component" value="Unassembled WGS sequence"/>
</dbReference>
<feature type="non-terminal residue" evidence="2">
    <location>
        <position position="817"/>
    </location>
</feature>
<dbReference type="GO" id="GO:0072318">
    <property type="term" value="P:clathrin coat disassembly"/>
    <property type="evidence" value="ECO:0007669"/>
    <property type="project" value="TreeGrafter"/>
</dbReference>
<dbReference type="EMBL" id="NMUH01000652">
    <property type="protein sequence ID" value="MQL82759.1"/>
    <property type="molecule type" value="Genomic_DNA"/>
</dbReference>
<feature type="compositionally biased region" description="Basic and acidic residues" evidence="1">
    <location>
        <begin position="1"/>
        <end position="16"/>
    </location>
</feature>
<comment type="caution">
    <text evidence="2">The sequence shown here is derived from an EMBL/GenBank/DDBJ whole genome shotgun (WGS) entry which is preliminary data.</text>
</comment>
<dbReference type="Gene3D" id="1.10.287.110">
    <property type="entry name" value="DnaJ domain"/>
    <property type="match status" value="1"/>
</dbReference>
<feature type="compositionally biased region" description="Low complexity" evidence="1">
    <location>
        <begin position="24"/>
        <end position="35"/>
    </location>
</feature>
<gene>
    <name evidence="2" type="ORF">Taro_015240</name>
</gene>
<dbReference type="GO" id="GO:0005737">
    <property type="term" value="C:cytoplasm"/>
    <property type="evidence" value="ECO:0007669"/>
    <property type="project" value="TreeGrafter"/>
</dbReference>
<dbReference type="PANTHER" id="PTHR23172">
    <property type="entry name" value="AUXILIN/CYCLIN G-ASSOCIATED KINASE-RELATED"/>
    <property type="match status" value="1"/>
</dbReference>
<evidence type="ECO:0000256" key="1">
    <source>
        <dbReference type="SAM" id="MobiDB-lite"/>
    </source>
</evidence>
<accession>A0A843USJ9</accession>
<dbReference type="OrthoDB" id="1717591at2759"/>
<organism evidence="2 3">
    <name type="scientific">Colocasia esculenta</name>
    <name type="common">Wild taro</name>
    <name type="synonym">Arum esculentum</name>
    <dbReference type="NCBI Taxonomy" id="4460"/>
    <lineage>
        <taxon>Eukaryota</taxon>
        <taxon>Viridiplantae</taxon>
        <taxon>Streptophyta</taxon>
        <taxon>Embryophyta</taxon>
        <taxon>Tracheophyta</taxon>
        <taxon>Spermatophyta</taxon>
        <taxon>Magnoliopsida</taxon>
        <taxon>Liliopsida</taxon>
        <taxon>Araceae</taxon>
        <taxon>Aroideae</taxon>
        <taxon>Colocasieae</taxon>
        <taxon>Colocasia</taxon>
    </lineage>
</organism>
<feature type="region of interest" description="Disordered" evidence="1">
    <location>
        <begin position="421"/>
        <end position="452"/>
    </location>
</feature>
<feature type="compositionally biased region" description="Basic residues" evidence="1">
    <location>
        <begin position="72"/>
        <end position="81"/>
    </location>
</feature>
<dbReference type="GO" id="GO:0031982">
    <property type="term" value="C:vesicle"/>
    <property type="evidence" value="ECO:0007669"/>
    <property type="project" value="TreeGrafter"/>
</dbReference>
<feature type="region of interest" description="Disordered" evidence="1">
    <location>
        <begin position="1"/>
        <end position="52"/>
    </location>
</feature>
<feature type="region of interest" description="Disordered" evidence="1">
    <location>
        <begin position="135"/>
        <end position="158"/>
    </location>
</feature>
<dbReference type="AlphaFoldDB" id="A0A843USJ9"/>
<sequence>VSPRISDTRIPREIRANRLPPVHSQPHSRSSSSSSRHQDEHHHPLPCSASTTTVAASQQLLVSYSSADGARHRGPRRRHRRASDPIKTLVCYPLDMARLSRGRDHALLGHDPHDPFADADVDFSDVFGGPPRRASISRAGLGPGESAGGMGAGVGEDDAAAPRRAWSCSLGEMPVFGGTRSPARRSRQEGNSFFDDILRANESPRKLERDVFSSNPSSMVLSPARPLPPASDVFGRGSALPAQLSLSTRPLKGSDYLAYGPHTPDVAYRNGKSTSNVLGSSPVASVPASYRRLVQTRDNPKSDTHVSFKESALLYTTPHSQRRSLEATKIASIETNDPVRQLRKDSSGVQVQSDYGYFHFSMHKWASADVTLVMPYNLRERTKSGTKASGVSIQIPQSADSPTDKCMLHGNFHALCDLKDKSQSSGPAAEENRSVNLTREVKEGAAASPDTDSVRTYITDKSGVPVKARKPEPKNLSQLLNNFSDEEGDKQRTGQTRNEESMVVDYNTKMDDVHGAANVEQTISEYMFGSHAGKCVKKLPDASAAREDKIVGSQVKRKVKEFIKIFNQEPAPRSDENIENQARKPRTRNEARGRLDAYVANADEHEKEKVDKETLTTSPMAVCPHIPCGRIPKVGLTFELPSAFHKLGLHCQDQIPATPDASFSNIEEAYIENIDECLAESPYYTLPLIPPLGYQVEDKQNEVAGAGAYQDEIKKSDAKIREWSRGKEGNIRSLLATLQYVLWPGSGWKPVPLVDIIEGASVRRAYQKALLCLHPDKLQQKGAEMHQKYIAEKVFDILQVDSFDFCCLAQFIQIFLI</sequence>
<feature type="compositionally biased region" description="Gly residues" evidence="1">
    <location>
        <begin position="141"/>
        <end position="154"/>
    </location>
</feature>